<dbReference type="Proteomes" id="UP000235547">
    <property type="component" value="Unassembled WGS sequence"/>
</dbReference>
<dbReference type="PROSITE" id="PS51301">
    <property type="entry name" value="KILA_N"/>
    <property type="match status" value="1"/>
</dbReference>
<dbReference type="InterPro" id="IPR018004">
    <property type="entry name" value="KilA/APSES_HTH"/>
</dbReference>
<dbReference type="InterPro" id="IPR017880">
    <property type="entry name" value="KilA_N"/>
</dbReference>
<organism evidence="2 3">
    <name type="scientific">Halomonas urumqiensis</name>
    <dbReference type="NCBI Taxonomy" id="1684789"/>
    <lineage>
        <taxon>Bacteria</taxon>
        <taxon>Pseudomonadati</taxon>
        <taxon>Pseudomonadota</taxon>
        <taxon>Gammaproteobacteria</taxon>
        <taxon>Oceanospirillales</taxon>
        <taxon>Halomonadaceae</taxon>
        <taxon>Halomonas</taxon>
    </lineage>
</organism>
<dbReference type="OrthoDB" id="5298460at2"/>
<accession>A0A2N7UKX1</accession>
<gene>
    <name evidence="2" type="ORF">C1H70_06500</name>
</gene>
<dbReference type="GO" id="GO:0003677">
    <property type="term" value="F:DNA binding"/>
    <property type="evidence" value="ECO:0007669"/>
    <property type="project" value="UniProtKB-KW"/>
</dbReference>
<comment type="caution">
    <text evidence="2">The sequence shown here is derived from an EMBL/GenBank/DDBJ whole genome shotgun (WGS) entry which is preliminary data.</text>
</comment>
<reference evidence="2 3" key="1">
    <citation type="submission" date="2018-01" db="EMBL/GenBank/DDBJ databases">
        <title>Halomonas endophytica sp. nov., isolated from storage liquid in the stems of Populus euphratica.</title>
        <authorList>
            <person name="Chen C."/>
        </authorList>
    </citation>
    <scope>NUCLEOTIDE SEQUENCE [LARGE SCALE GENOMIC DNA]</scope>
    <source>
        <strain evidence="2 3">BZ-SZ-XJ27</strain>
    </source>
</reference>
<dbReference type="Pfam" id="PF04383">
    <property type="entry name" value="KilA-N"/>
    <property type="match status" value="1"/>
</dbReference>
<evidence type="ECO:0000259" key="1">
    <source>
        <dbReference type="PROSITE" id="PS51301"/>
    </source>
</evidence>
<dbReference type="AlphaFoldDB" id="A0A2N7UKX1"/>
<sequence length="125" mass="13954">MLHPNLHKAAGGENRKRPSLWASNLQTQDLIDEVKAQNRASEPIVSTRGGTGSSTYVVKELVYAYAMWISPKFHLKVIRAYDQLQTEGVAVADHAADDLIDNPLDYMEKLLGQAKQLKAERLHLS</sequence>
<name>A0A2N7UKX1_9GAMM</name>
<feature type="domain" description="KilA-N" evidence="1">
    <location>
        <begin position="1"/>
        <end position="84"/>
    </location>
</feature>
<evidence type="ECO:0000313" key="2">
    <source>
        <dbReference type="EMBL" id="PMR81039.1"/>
    </source>
</evidence>
<protein>
    <submittedName>
        <fullName evidence="2">DNA-binding protein</fullName>
    </submittedName>
</protein>
<keyword evidence="3" id="KW-1185">Reference proteome</keyword>
<keyword evidence="2" id="KW-0238">DNA-binding</keyword>
<proteinExistence type="predicted"/>
<dbReference type="EMBL" id="PNRG01000012">
    <property type="protein sequence ID" value="PMR81039.1"/>
    <property type="molecule type" value="Genomic_DNA"/>
</dbReference>
<evidence type="ECO:0000313" key="3">
    <source>
        <dbReference type="Proteomes" id="UP000235547"/>
    </source>
</evidence>
<dbReference type="RefSeq" id="WP_102587533.1">
    <property type="nucleotide sequence ID" value="NZ_BNAE01000010.1"/>
</dbReference>
<dbReference type="SMART" id="SM01252">
    <property type="entry name" value="KilA-N"/>
    <property type="match status" value="1"/>
</dbReference>